<organism evidence="7 8">
    <name type="scientific">Arenivirga flava</name>
    <dbReference type="NCBI Taxonomy" id="1930060"/>
    <lineage>
        <taxon>Bacteria</taxon>
        <taxon>Bacillati</taxon>
        <taxon>Actinomycetota</taxon>
        <taxon>Actinomycetes</taxon>
        <taxon>Micrococcales</taxon>
        <taxon>Microbacteriaceae</taxon>
        <taxon>Arenivirga</taxon>
    </lineage>
</organism>
<keyword evidence="3" id="KW-0520">NAD</keyword>
<dbReference type="GO" id="GO:0016491">
    <property type="term" value="F:oxidoreductase activity"/>
    <property type="evidence" value="ECO:0007669"/>
    <property type="project" value="UniProtKB-KW"/>
</dbReference>
<dbReference type="InterPro" id="IPR036291">
    <property type="entry name" value="NAD(P)-bd_dom_sf"/>
</dbReference>
<dbReference type="Proteomes" id="UP001157160">
    <property type="component" value="Unassembled WGS sequence"/>
</dbReference>
<dbReference type="Gene3D" id="3.40.50.720">
    <property type="entry name" value="NAD(P)-binding Rossmann-like Domain"/>
    <property type="match status" value="1"/>
</dbReference>
<dbReference type="SUPFAM" id="SSF48179">
    <property type="entry name" value="6-phosphogluconate dehydrogenase C-terminal domain-like"/>
    <property type="match status" value="1"/>
</dbReference>
<dbReference type="SUPFAM" id="SSF51735">
    <property type="entry name" value="NAD(P)-binding Rossmann-fold domains"/>
    <property type="match status" value="1"/>
</dbReference>
<evidence type="ECO:0000313" key="8">
    <source>
        <dbReference type="Proteomes" id="UP001157160"/>
    </source>
</evidence>
<dbReference type="InterPro" id="IPR006115">
    <property type="entry name" value="6PGDH_NADP-bd"/>
</dbReference>
<keyword evidence="8" id="KW-1185">Reference proteome</keyword>
<feature type="domain" description="3-hydroxyisobutyrate dehydrogenase-like NAD-binding" evidence="6">
    <location>
        <begin position="173"/>
        <end position="291"/>
    </location>
</feature>
<accession>A0AA37XBC8</accession>
<comment type="similarity">
    <text evidence="1">Belongs to the HIBADH-related family.</text>
</comment>
<dbReference type="InterPro" id="IPR008927">
    <property type="entry name" value="6-PGluconate_DH-like_C_sf"/>
</dbReference>
<dbReference type="PANTHER" id="PTHR43060:SF15">
    <property type="entry name" value="3-HYDROXYISOBUTYRATE DEHYDROGENASE-LIKE 1, MITOCHONDRIAL-RELATED"/>
    <property type="match status" value="1"/>
</dbReference>
<evidence type="ECO:0000259" key="5">
    <source>
        <dbReference type="Pfam" id="PF03446"/>
    </source>
</evidence>
<dbReference type="PROSITE" id="PS00895">
    <property type="entry name" value="3_HYDROXYISOBUT_DH"/>
    <property type="match status" value="1"/>
</dbReference>
<feature type="domain" description="6-phosphogluconate dehydrogenase NADP-binding" evidence="5">
    <location>
        <begin position="15"/>
        <end position="170"/>
    </location>
</feature>
<keyword evidence="2" id="KW-0560">Oxidoreductase</keyword>
<evidence type="ECO:0000256" key="1">
    <source>
        <dbReference type="ARBA" id="ARBA00009080"/>
    </source>
</evidence>
<evidence type="ECO:0000313" key="7">
    <source>
        <dbReference type="EMBL" id="GMA28275.1"/>
    </source>
</evidence>
<reference evidence="7 8" key="1">
    <citation type="journal article" date="2014" name="Int. J. Syst. Evol. Microbiol.">
        <title>Complete genome sequence of Corynebacterium casei LMG S-19264T (=DSM 44701T), isolated from a smear-ripened cheese.</title>
        <authorList>
            <consortium name="US DOE Joint Genome Institute (JGI-PGF)"/>
            <person name="Walter F."/>
            <person name="Albersmeier A."/>
            <person name="Kalinowski J."/>
            <person name="Ruckert C."/>
        </authorList>
    </citation>
    <scope>NUCLEOTIDE SEQUENCE [LARGE SCALE GENOMIC DNA]</scope>
    <source>
        <strain evidence="7 8">NBRC 112289</strain>
    </source>
</reference>
<name>A0AA37XBC8_9MICO</name>
<comment type="caution">
    <text evidence="7">The sequence shown here is derived from an EMBL/GenBank/DDBJ whole genome shotgun (WGS) entry which is preliminary data.</text>
</comment>
<dbReference type="GO" id="GO:0050661">
    <property type="term" value="F:NADP binding"/>
    <property type="evidence" value="ECO:0007669"/>
    <property type="project" value="InterPro"/>
</dbReference>
<feature type="active site" evidence="4">
    <location>
        <position position="179"/>
    </location>
</feature>
<dbReference type="EMBL" id="BSUL01000001">
    <property type="protein sequence ID" value="GMA28275.1"/>
    <property type="molecule type" value="Genomic_DNA"/>
</dbReference>
<dbReference type="InterPro" id="IPR002204">
    <property type="entry name" value="3-OH-isobutyrate_DH-rel_CS"/>
</dbReference>
<sequence>MRATLAGDRGRSAPVALLGLGAMGAPMARNLHAAGADLVVWNRTPARAEPFRAVGVPVAASLAEAARPVVITVLTDLDDVLGLLDGLRDGWAAACIAHPLLVLMGTHSPAATAELAAELAPVRIVDAPVSGGVTGAEAATLSVMVGGADADVAEASPFLRAVGSVVEHLGPLGAGQLAKACNQSIVAGTIAVISEAFLLAGRSGLDLAALRRLLEGGLAGSELLRQKGGNWVADEHVAGGVAVNQVKDLRFALAAAQRVGVAMPATATSLELFEALVAHGDGGLDHTGLIREIERRSHQV</sequence>
<evidence type="ECO:0000259" key="6">
    <source>
        <dbReference type="Pfam" id="PF14833"/>
    </source>
</evidence>
<dbReference type="InterPro" id="IPR015815">
    <property type="entry name" value="HIBADH-related"/>
</dbReference>
<proteinExistence type="inferred from homology"/>
<dbReference type="PIRSF" id="PIRSF000103">
    <property type="entry name" value="HIBADH"/>
    <property type="match status" value="1"/>
</dbReference>
<evidence type="ECO:0000256" key="4">
    <source>
        <dbReference type="PIRSR" id="PIRSR000103-1"/>
    </source>
</evidence>
<dbReference type="GO" id="GO:0051287">
    <property type="term" value="F:NAD binding"/>
    <property type="evidence" value="ECO:0007669"/>
    <property type="project" value="InterPro"/>
</dbReference>
<protein>
    <submittedName>
        <fullName evidence="7">NADPH nitroreductase</fullName>
    </submittedName>
</protein>
<dbReference type="InterPro" id="IPR029154">
    <property type="entry name" value="HIBADH-like_NADP-bd"/>
</dbReference>
<dbReference type="RefSeq" id="WP_284231641.1">
    <property type="nucleotide sequence ID" value="NZ_BSUL01000001.1"/>
</dbReference>
<dbReference type="GO" id="GO:0016054">
    <property type="term" value="P:organic acid catabolic process"/>
    <property type="evidence" value="ECO:0007669"/>
    <property type="project" value="UniProtKB-ARBA"/>
</dbReference>
<dbReference type="Pfam" id="PF14833">
    <property type="entry name" value="NAD_binding_11"/>
    <property type="match status" value="1"/>
</dbReference>
<dbReference type="AlphaFoldDB" id="A0AA37XBC8"/>
<dbReference type="PANTHER" id="PTHR43060">
    <property type="entry name" value="3-HYDROXYISOBUTYRATE DEHYDROGENASE-LIKE 1, MITOCHONDRIAL-RELATED"/>
    <property type="match status" value="1"/>
</dbReference>
<dbReference type="Pfam" id="PF03446">
    <property type="entry name" value="NAD_binding_2"/>
    <property type="match status" value="1"/>
</dbReference>
<dbReference type="InterPro" id="IPR013328">
    <property type="entry name" value="6PGD_dom2"/>
</dbReference>
<evidence type="ECO:0000256" key="2">
    <source>
        <dbReference type="ARBA" id="ARBA00023002"/>
    </source>
</evidence>
<gene>
    <name evidence="7" type="ORF">GCM10025874_15280</name>
</gene>
<dbReference type="Gene3D" id="1.10.1040.10">
    <property type="entry name" value="N-(1-d-carboxylethyl)-l-norvaline Dehydrogenase, domain 2"/>
    <property type="match status" value="1"/>
</dbReference>
<evidence type="ECO:0000256" key="3">
    <source>
        <dbReference type="ARBA" id="ARBA00023027"/>
    </source>
</evidence>